<keyword evidence="8 10" id="KW-0472">Membrane</keyword>
<organism evidence="11">
    <name type="scientific">Clastoptera arizonana</name>
    <name type="common">Arizona spittle bug</name>
    <dbReference type="NCBI Taxonomy" id="38151"/>
    <lineage>
        <taxon>Eukaryota</taxon>
        <taxon>Metazoa</taxon>
        <taxon>Ecdysozoa</taxon>
        <taxon>Arthropoda</taxon>
        <taxon>Hexapoda</taxon>
        <taxon>Insecta</taxon>
        <taxon>Pterygota</taxon>
        <taxon>Neoptera</taxon>
        <taxon>Paraneoptera</taxon>
        <taxon>Hemiptera</taxon>
        <taxon>Auchenorrhyncha</taxon>
        <taxon>Cercopoidea</taxon>
        <taxon>Clastopteridae</taxon>
        <taxon>Clastoptera</taxon>
    </lineage>
</organism>
<dbReference type="AlphaFoldDB" id="A0A1B6CJX8"/>
<evidence type="ECO:0000256" key="4">
    <source>
        <dbReference type="ARBA" id="ARBA00022692"/>
    </source>
</evidence>
<feature type="transmembrane region" description="Helical" evidence="10">
    <location>
        <begin position="171"/>
        <end position="189"/>
    </location>
</feature>
<proteinExistence type="inferred from homology"/>
<dbReference type="Pfam" id="PF01151">
    <property type="entry name" value="ELO"/>
    <property type="match status" value="1"/>
</dbReference>
<dbReference type="GO" id="GO:0005789">
    <property type="term" value="C:endoplasmic reticulum membrane"/>
    <property type="evidence" value="ECO:0007669"/>
    <property type="project" value="TreeGrafter"/>
</dbReference>
<dbReference type="GO" id="GO:0034626">
    <property type="term" value="P:fatty acid elongation, polyunsaturated fatty acid"/>
    <property type="evidence" value="ECO:0007669"/>
    <property type="project" value="TreeGrafter"/>
</dbReference>
<dbReference type="PANTHER" id="PTHR11157:SF21">
    <property type="entry name" value="ELONGATION OF VERY LONG CHAIN FATTY ACIDS PROTEIN"/>
    <property type="match status" value="1"/>
</dbReference>
<feature type="transmembrane region" description="Helical" evidence="10">
    <location>
        <begin position="67"/>
        <end position="90"/>
    </location>
</feature>
<reference evidence="11" key="1">
    <citation type="submission" date="2015-12" db="EMBL/GenBank/DDBJ databases">
        <title>De novo transcriptome assembly of four potential Pierce s Disease insect vectors from Arizona vineyards.</title>
        <authorList>
            <person name="Tassone E.E."/>
        </authorList>
    </citation>
    <scope>NUCLEOTIDE SEQUENCE</scope>
</reference>
<keyword evidence="6 10" id="KW-1133">Transmembrane helix</keyword>
<dbReference type="GO" id="GO:0019367">
    <property type="term" value="P:fatty acid elongation, saturated fatty acid"/>
    <property type="evidence" value="ECO:0007669"/>
    <property type="project" value="TreeGrafter"/>
</dbReference>
<evidence type="ECO:0000256" key="7">
    <source>
        <dbReference type="ARBA" id="ARBA00023098"/>
    </source>
</evidence>
<gene>
    <name evidence="11" type="ORF">g.14996</name>
    <name evidence="12" type="ORF">g.14997</name>
</gene>
<dbReference type="EC" id="2.3.1.199" evidence="10"/>
<evidence type="ECO:0000256" key="3">
    <source>
        <dbReference type="ARBA" id="ARBA00022679"/>
    </source>
</evidence>
<keyword evidence="5 10" id="KW-0276">Fatty acid metabolism</keyword>
<keyword evidence="3 10" id="KW-0808">Transferase</keyword>
<feature type="transmembrane region" description="Helical" evidence="10">
    <location>
        <begin position="27"/>
        <end position="46"/>
    </location>
</feature>
<dbReference type="PROSITE" id="PS01188">
    <property type="entry name" value="ELO"/>
    <property type="match status" value="1"/>
</dbReference>
<evidence type="ECO:0000313" key="12">
    <source>
        <dbReference type="EMBL" id="JAS23386.1"/>
    </source>
</evidence>
<comment type="subcellular location">
    <subcellularLocation>
        <location evidence="1">Membrane</location>
        <topology evidence="1">Multi-pass membrane protein</topology>
    </subcellularLocation>
</comment>
<keyword evidence="2 10" id="KW-0444">Lipid biosynthesis</keyword>
<feature type="transmembrane region" description="Helical" evidence="10">
    <location>
        <begin position="118"/>
        <end position="136"/>
    </location>
</feature>
<dbReference type="EMBL" id="GEDC01013912">
    <property type="protein sequence ID" value="JAS23386.1"/>
    <property type="molecule type" value="Transcribed_RNA"/>
</dbReference>
<evidence type="ECO:0000256" key="9">
    <source>
        <dbReference type="ARBA" id="ARBA00023160"/>
    </source>
</evidence>
<dbReference type="GO" id="GO:0030148">
    <property type="term" value="P:sphingolipid biosynthetic process"/>
    <property type="evidence" value="ECO:0007669"/>
    <property type="project" value="TreeGrafter"/>
</dbReference>
<dbReference type="EMBL" id="GEDC01023504">
    <property type="protein sequence ID" value="JAS13794.1"/>
    <property type="molecule type" value="Transcribed_RNA"/>
</dbReference>
<feature type="transmembrane region" description="Helical" evidence="10">
    <location>
        <begin position="148"/>
        <end position="165"/>
    </location>
</feature>
<dbReference type="InterPro" id="IPR002076">
    <property type="entry name" value="ELO_fam"/>
</dbReference>
<accession>A0A1B6CJX8</accession>
<dbReference type="GO" id="GO:0009922">
    <property type="term" value="F:fatty acid elongase activity"/>
    <property type="evidence" value="ECO:0007669"/>
    <property type="project" value="UniProtKB-EC"/>
</dbReference>
<feature type="transmembrane region" description="Helical" evidence="10">
    <location>
        <begin position="233"/>
        <end position="256"/>
    </location>
</feature>
<evidence type="ECO:0000256" key="10">
    <source>
        <dbReference type="RuleBase" id="RU361115"/>
    </source>
</evidence>
<name>A0A1B6CJX8_9HEMI</name>
<dbReference type="PANTHER" id="PTHR11157">
    <property type="entry name" value="FATTY ACID ACYL TRANSFERASE-RELATED"/>
    <property type="match status" value="1"/>
</dbReference>
<evidence type="ECO:0000256" key="5">
    <source>
        <dbReference type="ARBA" id="ARBA00022832"/>
    </source>
</evidence>
<protein>
    <recommendedName>
        <fullName evidence="10">Elongation of very long chain fatty acids protein</fullName>
        <ecNumber evidence="10">2.3.1.199</ecNumber>
    </recommendedName>
    <alternativeName>
        <fullName evidence="10">Very-long-chain 3-oxoacyl-CoA synthase</fullName>
    </alternativeName>
</protein>
<comment type="similarity">
    <text evidence="10">Belongs to the ELO family.</text>
</comment>
<dbReference type="GO" id="GO:0034625">
    <property type="term" value="P:fatty acid elongation, monounsaturated fatty acid"/>
    <property type="evidence" value="ECO:0007669"/>
    <property type="project" value="TreeGrafter"/>
</dbReference>
<sequence length="267" mass="31803">MASLLHACLKYYKIFNDEWSYPQVKDFFMMGSPFPTTFLAIFYLLVIYKIGPTFMKNRKPFNINKLLIFYNIAQIMFNGFLLTMALYHLYIPMRYNLLCQEVEQGDSPLDQFVRRMSWVYFMNKIMDLLDTVFFILKKKTSQITFLHVYHHTGMIFLGYAGVKYVPGGHSILLGTINSFVHMIMYSYYLTSLLRQDNKHSVWWKKHLTQLQMVQFVLVMLHHSSPLLMPNCNYPRFISFTVVVQNVFAMFMFGDFYRKAYLKPKKVE</sequence>
<evidence type="ECO:0000313" key="11">
    <source>
        <dbReference type="EMBL" id="JAS13794.1"/>
    </source>
</evidence>
<evidence type="ECO:0000256" key="8">
    <source>
        <dbReference type="ARBA" id="ARBA00023136"/>
    </source>
</evidence>
<keyword evidence="9 10" id="KW-0275">Fatty acid biosynthesis</keyword>
<comment type="catalytic activity">
    <reaction evidence="10">
        <text>a very-long-chain acyl-CoA + malonyl-CoA + H(+) = a very-long-chain 3-oxoacyl-CoA + CO2 + CoA</text>
        <dbReference type="Rhea" id="RHEA:32727"/>
        <dbReference type="ChEBI" id="CHEBI:15378"/>
        <dbReference type="ChEBI" id="CHEBI:16526"/>
        <dbReference type="ChEBI" id="CHEBI:57287"/>
        <dbReference type="ChEBI" id="CHEBI:57384"/>
        <dbReference type="ChEBI" id="CHEBI:90725"/>
        <dbReference type="ChEBI" id="CHEBI:90736"/>
        <dbReference type="EC" id="2.3.1.199"/>
    </reaction>
</comment>
<keyword evidence="7 10" id="KW-0443">Lipid metabolism</keyword>
<dbReference type="GO" id="GO:0042761">
    <property type="term" value="P:very long-chain fatty acid biosynthetic process"/>
    <property type="evidence" value="ECO:0007669"/>
    <property type="project" value="TreeGrafter"/>
</dbReference>
<dbReference type="InterPro" id="IPR030457">
    <property type="entry name" value="ELO_CS"/>
</dbReference>
<evidence type="ECO:0000256" key="6">
    <source>
        <dbReference type="ARBA" id="ARBA00022989"/>
    </source>
</evidence>
<evidence type="ECO:0000256" key="2">
    <source>
        <dbReference type="ARBA" id="ARBA00022516"/>
    </source>
</evidence>
<evidence type="ECO:0000256" key="1">
    <source>
        <dbReference type="ARBA" id="ARBA00004141"/>
    </source>
</evidence>
<keyword evidence="4 10" id="KW-0812">Transmembrane</keyword>